<dbReference type="Proteomes" id="UP000283880">
    <property type="component" value="Unassembled WGS sequence"/>
</dbReference>
<dbReference type="PANTHER" id="PTHR30482:SF17">
    <property type="entry name" value="ABC TRANSPORTER ATP-BINDING PROTEIN"/>
    <property type="match status" value="1"/>
</dbReference>
<comment type="subcellular location">
    <subcellularLocation>
        <location evidence="1">Cell membrane</location>
        <topology evidence="1">Multi-pass membrane protein</topology>
    </subcellularLocation>
</comment>
<feature type="transmembrane region" description="Helical" evidence="6">
    <location>
        <begin position="152"/>
        <end position="174"/>
    </location>
</feature>
<keyword evidence="5 6" id="KW-0472">Membrane</keyword>
<evidence type="ECO:0000256" key="2">
    <source>
        <dbReference type="ARBA" id="ARBA00022475"/>
    </source>
</evidence>
<name>A0A413FIY3_9FIRM</name>
<dbReference type="AlphaFoldDB" id="A0A413FIY3"/>
<comment type="caution">
    <text evidence="7">The sequence shown here is derived from an EMBL/GenBank/DDBJ whole genome shotgun (WGS) entry which is preliminary data.</text>
</comment>
<evidence type="ECO:0000313" key="7">
    <source>
        <dbReference type="EMBL" id="RGX31417.1"/>
    </source>
</evidence>
<evidence type="ECO:0000256" key="3">
    <source>
        <dbReference type="ARBA" id="ARBA00022692"/>
    </source>
</evidence>
<accession>A0A413FIY3</accession>
<dbReference type="InterPro" id="IPR001851">
    <property type="entry name" value="ABC_transp_permease"/>
</dbReference>
<dbReference type="GO" id="GO:0015658">
    <property type="term" value="F:branched-chain amino acid transmembrane transporter activity"/>
    <property type="evidence" value="ECO:0007669"/>
    <property type="project" value="InterPro"/>
</dbReference>
<keyword evidence="3 6" id="KW-0812">Transmembrane</keyword>
<evidence type="ECO:0000313" key="8">
    <source>
        <dbReference type="Proteomes" id="UP000283880"/>
    </source>
</evidence>
<sequence>MMGRVKKELWIGTAVFIVFAVLGALLSEVGITFLSRIVIMALYALSFNLMFGYAGMSSVGHALYFGFGGYALMVYLTKLQVPLLPACILSVLTVIPVAWFLGTACLKNNMLTFSFLTMGLCTTVQLVLYKTAQLGGTVGFTYYFLPSWMSGYRQLFFFILICAGICAVLIYLLVQSPYVQMLKGIRENDERMTFLGVNVREMRVSIFVISAVFANIAGILYAFRNSGAYTTSLDANVSMQAIMMCVVGGRSVFLGPVLGSVIITTIQNYLSVKTMYYEGIIGVIIVLTAYYLREGLLGKGGPLDKLVKRLHRRQDRPAEHDSE</sequence>
<dbReference type="EMBL" id="QSBM01000003">
    <property type="protein sequence ID" value="RGX31417.1"/>
    <property type="molecule type" value="Genomic_DNA"/>
</dbReference>
<evidence type="ECO:0000256" key="4">
    <source>
        <dbReference type="ARBA" id="ARBA00022989"/>
    </source>
</evidence>
<evidence type="ECO:0000256" key="5">
    <source>
        <dbReference type="ARBA" id="ARBA00023136"/>
    </source>
</evidence>
<dbReference type="Pfam" id="PF02653">
    <property type="entry name" value="BPD_transp_2"/>
    <property type="match status" value="1"/>
</dbReference>
<protein>
    <submittedName>
        <fullName evidence="7">Branched-chain amino acid ABC transporter permease</fullName>
    </submittedName>
</protein>
<dbReference type="PANTHER" id="PTHR30482">
    <property type="entry name" value="HIGH-AFFINITY BRANCHED-CHAIN AMINO ACID TRANSPORT SYSTEM PERMEASE"/>
    <property type="match status" value="1"/>
</dbReference>
<feature type="transmembrane region" description="Helical" evidence="6">
    <location>
        <begin position="275"/>
        <end position="292"/>
    </location>
</feature>
<dbReference type="CDD" id="cd06581">
    <property type="entry name" value="TM_PBP1_LivM_like"/>
    <property type="match status" value="1"/>
</dbReference>
<proteinExistence type="predicted"/>
<keyword evidence="4 6" id="KW-1133">Transmembrane helix</keyword>
<organism evidence="7 8">
    <name type="scientific">Enterocloster asparagiformis</name>
    <dbReference type="NCBI Taxonomy" id="333367"/>
    <lineage>
        <taxon>Bacteria</taxon>
        <taxon>Bacillati</taxon>
        <taxon>Bacillota</taxon>
        <taxon>Clostridia</taxon>
        <taxon>Lachnospirales</taxon>
        <taxon>Lachnospiraceae</taxon>
        <taxon>Enterocloster</taxon>
    </lineage>
</organism>
<evidence type="ECO:0000256" key="6">
    <source>
        <dbReference type="SAM" id="Phobius"/>
    </source>
</evidence>
<feature type="transmembrane region" description="Helical" evidence="6">
    <location>
        <begin position="204"/>
        <end position="221"/>
    </location>
</feature>
<keyword evidence="2" id="KW-1003">Cell membrane</keyword>
<feature type="transmembrane region" description="Helical" evidence="6">
    <location>
        <begin position="9"/>
        <end position="27"/>
    </location>
</feature>
<feature type="transmembrane region" description="Helical" evidence="6">
    <location>
        <begin position="113"/>
        <end position="132"/>
    </location>
</feature>
<dbReference type="OrthoDB" id="9789927at2"/>
<gene>
    <name evidence="7" type="ORF">DWV29_05930</name>
</gene>
<evidence type="ECO:0000256" key="1">
    <source>
        <dbReference type="ARBA" id="ARBA00004651"/>
    </source>
</evidence>
<dbReference type="GO" id="GO:0005886">
    <property type="term" value="C:plasma membrane"/>
    <property type="evidence" value="ECO:0007669"/>
    <property type="project" value="UniProtKB-SubCell"/>
</dbReference>
<feature type="transmembrane region" description="Helical" evidence="6">
    <location>
        <begin position="83"/>
        <end position="101"/>
    </location>
</feature>
<dbReference type="InterPro" id="IPR043428">
    <property type="entry name" value="LivM-like"/>
</dbReference>
<reference evidence="7 8" key="1">
    <citation type="submission" date="2018-08" db="EMBL/GenBank/DDBJ databases">
        <title>A genome reference for cultivated species of the human gut microbiota.</title>
        <authorList>
            <person name="Zou Y."/>
            <person name="Xue W."/>
            <person name="Luo G."/>
        </authorList>
    </citation>
    <scope>NUCLEOTIDE SEQUENCE [LARGE SCALE GENOMIC DNA]</scope>
    <source>
        <strain evidence="7 8">AF04-15</strain>
    </source>
</reference>
<feature type="transmembrane region" description="Helical" evidence="6">
    <location>
        <begin position="241"/>
        <end position="263"/>
    </location>
</feature>